<protein>
    <submittedName>
        <fullName evidence="1">Uncharacterized protein</fullName>
    </submittedName>
</protein>
<proteinExistence type="predicted"/>
<reference evidence="1" key="2">
    <citation type="journal article" date="2015" name="Fish Shellfish Immunol.">
        <title>Early steps in the European eel (Anguilla anguilla)-Vibrio vulnificus interaction in the gills: Role of the RtxA13 toxin.</title>
        <authorList>
            <person name="Callol A."/>
            <person name="Pajuelo D."/>
            <person name="Ebbesson L."/>
            <person name="Teles M."/>
            <person name="MacKenzie S."/>
            <person name="Amaro C."/>
        </authorList>
    </citation>
    <scope>NUCLEOTIDE SEQUENCE</scope>
</reference>
<dbReference type="AlphaFoldDB" id="A0A0E9WSP1"/>
<name>A0A0E9WSP1_ANGAN</name>
<evidence type="ECO:0000313" key="1">
    <source>
        <dbReference type="EMBL" id="JAH93444.1"/>
    </source>
</evidence>
<reference evidence="1" key="1">
    <citation type="submission" date="2014-11" db="EMBL/GenBank/DDBJ databases">
        <authorList>
            <person name="Amaro Gonzalez C."/>
        </authorList>
    </citation>
    <scope>NUCLEOTIDE SEQUENCE</scope>
</reference>
<sequence>MFSITTFHSELIVLFIFVFIAGRLFPKAVCRSANVSLANSLVRQLPSCNIGREPRVIVSILAFDKIKLVGQLAEIEVLSKNSGASRGVYHV</sequence>
<dbReference type="EMBL" id="GBXM01015133">
    <property type="protein sequence ID" value="JAH93444.1"/>
    <property type="molecule type" value="Transcribed_RNA"/>
</dbReference>
<accession>A0A0E9WSP1</accession>
<organism evidence="1">
    <name type="scientific">Anguilla anguilla</name>
    <name type="common">European freshwater eel</name>
    <name type="synonym">Muraena anguilla</name>
    <dbReference type="NCBI Taxonomy" id="7936"/>
    <lineage>
        <taxon>Eukaryota</taxon>
        <taxon>Metazoa</taxon>
        <taxon>Chordata</taxon>
        <taxon>Craniata</taxon>
        <taxon>Vertebrata</taxon>
        <taxon>Euteleostomi</taxon>
        <taxon>Actinopterygii</taxon>
        <taxon>Neopterygii</taxon>
        <taxon>Teleostei</taxon>
        <taxon>Anguilliformes</taxon>
        <taxon>Anguillidae</taxon>
        <taxon>Anguilla</taxon>
    </lineage>
</organism>